<keyword evidence="2" id="KW-0472">Membrane</keyword>
<reference evidence="3 4" key="1">
    <citation type="submission" date="2018-07" db="EMBL/GenBank/DDBJ databases">
        <title>The complete nuclear genome of the prasinophyte Chloropicon primus (CCMP1205).</title>
        <authorList>
            <person name="Pombert J.-F."/>
            <person name="Otis C."/>
            <person name="Turmel M."/>
            <person name="Lemieux C."/>
        </authorList>
    </citation>
    <scope>NUCLEOTIDE SEQUENCE [LARGE SCALE GENOMIC DNA]</scope>
    <source>
        <strain evidence="3 4">CCMP1205</strain>
    </source>
</reference>
<feature type="transmembrane region" description="Helical" evidence="2">
    <location>
        <begin position="374"/>
        <end position="395"/>
    </location>
</feature>
<organism evidence="3 4">
    <name type="scientific">Chloropicon primus</name>
    <dbReference type="NCBI Taxonomy" id="1764295"/>
    <lineage>
        <taxon>Eukaryota</taxon>
        <taxon>Viridiplantae</taxon>
        <taxon>Chlorophyta</taxon>
        <taxon>Chloropicophyceae</taxon>
        <taxon>Chloropicales</taxon>
        <taxon>Chloropicaceae</taxon>
        <taxon>Chloropicon</taxon>
    </lineage>
</organism>
<dbReference type="EMBL" id="CP031035">
    <property type="protein sequence ID" value="QDZ18910.1"/>
    <property type="molecule type" value="Genomic_DNA"/>
</dbReference>
<name>A0A5B8MHR2_9CHLO</name>
<dbReference type="Proteomes" id="UP000316726">
    <property type="component" value="Chromosome 2"/>
</dbReference>
<accession>A0A5B8MHR2</accession>
<feature type="compositionally biased region" description="Low complexity" evidence="1">
    <location>
        <begin position="494"/>
        <end position="503"/>
    </location>
</feature>
<feature type="region of interest" description="Disordered" evidence="1">
    <location>
        <begin position="280"/>
        <end position="307"/>
    </location>
</feature>
<evidence type="ECO:0000256" key="1">
    <source>
        <dbReference type="SAM" id="MobiDB-lite"/>
    </source>
</evidence>
<evidence type="ECO:0000313" key="4">
    <source>
        <dbReference type="Proteomes" id="UP000316726"/>
    </source>
</evidence>
<evidence type="ECO:0000313" key="3">
    <source>
        <dbReference type="EMBL" id="QDZ18910.1"/>
    </source>
</evidence>
<feature type="compositionally biased region" description="Basic residues" evidence="1">
    <location>
        <begin position="474"/>
        <end position="486"/>
    </location>
</feature>
<feature type="transmembrane region" description="Helical" evidence="2">
    <location>
        <begin position="401"/>
        <end position="421"/>
    </location>
</feature>
<keyword evidence="2" id="KW-0812">Transmembrane</keyword>
<keyword evidence="4" id="KW-1185">Reference proteome</keyword>
<evidence type="ECO:0000256" key="2">
    <source>
        <dbReference type="SAM" id="Phobius"/>
    </source>
</evidence>
<proteinExistence type="predicted"/>
<sequence length="556" mass="61162">MQGGDSLAQLYLHDFTDDEEQKISKEILSLVEAIGDLEDLPEISATKEVLKKELGNEGSTSQERTGTTVATRKAAKIAERLIRLNGFEELFDSLSTEGNVDKNTLVVVIVILSSGELEDKLKELFALVAKKPSRERTKKREKMVATRQNLEDTGQLVLTCLVMMNLSMQFCNGPRFRLALFDPQIVMHVGKNHLERAISDVCDVHLLSSSFETPNPTSTKAHVDFDEFVQICLNVFYNIVESSSMKVLETPLRSRSDPVLRRFTDDGLDSTAEERLQRRISNATQDGGGGGDYGSQTNTPSGDPLMNVVETPVPLPEDLMHRKSLRDLAMEAADVAADEAREEEDAPENELPPTIAGLLQDFGLRLFFLSGVRFALALVFLAANGSLILVLVNRFDYTVEVALGFALVFDLGVALLSFYLASRLKKLEQNLALLNEGEGDDLGDLPEEIDSIMPGLGKLLPSSLGFLKGFGRGNKNKGKTPMKTPKAKKEKDGGSFISSISSFFGGGGDDKKKKKKGHDKNKSSKSSFTEMDFTPFKSQMSMQGRHSRQPSAELIL</sequence>
<dbReference type="AlphaFoldDB" id="A0A5B8MHR2"/>
<keyword evidence="2" id="KW-1133">Transmembrane helix</keyword>
<gene>
    <name evidence="3" type="ORF">A3770_02p14280</name>
</gene>
<feature type="region of interest" description="Disordered" evidence="1">
    <location>
        <begin position="470"/>
        <end position="556"/>
    </location>
</feature>
<protein>
    <submittedName>
        <fullName evidence="3">Uncharacterized protein</fullName>
    </submittedName>
</protein>